<organism evidence="1">
    <name type="scientific">Salmonella enterica subsp. houtenae serovar 21:z4,z23:-</name>
    <dbReference type="NCBI Taxonomy" id="1967606"/>
    <lineage>
        <taxon>Bacteria</taxon>
        <taxon>Pseudomonadati</taxon>
        <taxon>Pseudomonadota</taxon>
        <taxon>Gammaproteobacteria</taxon>
        <taxon>Enterobacterales</taxon>
        <taxon>Enterobacteriaceae</taxon>
        <taxon>Salmonella</taxon>
    </lineage>
</organism>
<protein>
    <submittedName>
        <fullName evidence="1">Uncharacterized protein</fullName>
    </submittedName>
</protein>
<sequence length="637" mass="72055">MNAITFALGMERALGLGGAKVPFPPALTKVLITKENKEVFVHSSYVLLEIENSEGKKATLKRNITGIEDENNIHIYLSSIDTIGLVKSTPYFLHREGDTSRELGFFHWIANFLGWNLPSVPNHNGKETPLYPSVIFPTWFVEQKKGWSSIQATTPVQFGIKEPKKRAIEFILSLNVNENINKRSQIKSEIEDLINQWKIVKRKAELSAGKVSAVVTGISEQPESKFDQYKIDLIFKEDDKIFSIADLKSALVEQLKQLNSKNIVLENNLELELATIEKISENTDSIKKLELRLQQIGDEKSYILYQIHSTTGRIENLIEDKRKYEDLKKVADSDVFSNTNLLVNECPTCGANYSDNLVDLSTKDNLMTYDNSLVFIKEQIKAFEFVLFDCQKQLEFKKAEQSNVEGGIAELKSENNKLMDSKNPSMAIQEAYLRAKINLENKIEDIDQAISEVIQTRLDLDTLHIRFKRLQAARKLLPTNILSQDDIRKLASLNSGLVSRLEKYTFSSFSPELIEISRENYQPTREGYDIGFDTSASDGIRIIWGYLISLFAVGHEFSTNHPGVVIFDEPRQQEANKVSFAELLKDAAQTSKNGGQIIFATSEEESVLRAALEGEQYTIAAFDKIDGKLIRKFPTSA</sequence>
<reference evidence="1" key="1">
    <citation type="journal article" date="2018" name="Genome Biol.">
        <title>SKESA: strategic k-mer extension for scrupulous assemblies.</title>
        <authorList>
            <person name="Souvorov A."/>
            <person name="Agarwala R."/>
            <person name="Lipman D.J."/>
        </authorList>
    </citation>
    <scope>NUCLEOTIDE SEQUENCE</scope>
    <source>
        <strain evidence="1">34-87</strain>
    </source>
</reference>
<dbReference type="EMBL" id="DAAWEP010000021">
    <property type="protein sequence ID" value="HAF7512856.1"/>
    <property type="molecule type" value="Genomic_DNA"/>
</dbReference>
<evidence type="ECO:0000313" key="1">
    <source>
        <dbReference type="EMBL" id="HAF7512856.1"/>
    </source>
</evidence>
<gene>
    <name evidence="1" type="ORF">GNA48_003711</name>
</gene>
<proteinExistence type="predicted"/>
<reference evidence="1" key="2">
    <citation type="submission" date="2018-07" db="EMBL/GenBank/DDBJ databases">
        <authorList>
            <consortium name="NCBI Pathogen Detection Project"/>
        </authorList>
    </citation>
    <scope>NUCLEOTIDE SEQUENCE</scope>
    <source>
        <strain evidence="1">34-87</strain>
    </source>
</reference>
<name>A0A752IS77_SALHO</name>
<accession>A0A752IS77</accession>
<dbReference type="AlphaFoldDB" id="A0A752IS77"/>
<comment type="caution">
    <text evidence="1">The sequence shown here is derived from an EMBL/GenBank/DDBJ whole genome shotgun (WGS) entry which is preliminary data.</text>
</comment>